<dbReference type="InterPro" id="IPR016024">
    <property type="entry name" value="ARM-type_fold"/>
</dbReference>
<proteinExistence type="predicted"/>
<keyword evidence="3" id="KW-1185">Reference proteome</keyword>
<dbReference type="SUPFAM" id="SSF48371">
    <property type="entry name" value="ARM repeat"/>
    <property type="match status" value="1"/>
</dbReference>
<sequence length="1305" mass="142904">MSKTFGKQVGTRPLPTSEASSFRSSPHRSVNAHAIRRLQNNVAQSTNTDARLTALAQLWQQSASQDAYVSSLASQALVELAVQSDRLSWSEAFQGLEDVLSAAQGASLLNAIHAISRLLMSAAKDEALTPEKKTKKKTADMFRGKNRRHPFIHLVLNKPGVESILLAQVESILEGHGLDLAEKDRGLYRIHALGALETFVDFCLLDRHERTTGLFAPALVNWINRVLSLATEEIDTMKPFVVHLLQYLTTLPLRFPLDRRSLGTTLFVVLQSLVDFYRLPSTQSSLDAQLKDQIGHNILLSILTWTCDMRRYGQPTLPWIQTLERLVRPRRAYAIPTLPMALQWVAYSYLLMNSPTVTEQELISGWMHRLAVGQPDPLPVVIANFAFLPLFQAMGESKSDSISKRCAEILHVLERTARLDTTKSLDMTSVAASDDLTTTITLGTLGAVQAEILHLSANWATLATSTDEESPLDRYSLTDNDTLPSLALTALMFHPDAQVRKEAIRRQASIEHARLVTLVLFLYLLRTDPSASVQLFLLQEAIPLLVTSKDEYVTAKVLRTILSLIQGQAATSYGQPVAMTGVGQRSKFTHLSAMGVRILYLMWLRQPRAWKTLRQVVFEWVEARTRLHKPPRRGDAAYDMEVSVLTTIRDICVKNAASHAEVLIPFLATLLKSVELHPNSICLILESLNLSVRANVVEPRAETQVFLEFKQAILENYIRPLLDSKQPKTLGAALRALSSFTAIEIQSILPVESPTAFLRQLILEAPSELVVDEYTLLINKLARHELANLRRSLFKDAAGPGSSSSSSSATHSESVAKQSIDRTQLVTKAVAQTVLQTWQRGAVLPGLRMGYALSNLYCSSVVAAGSSSSQMNVNAQEEALRTQQPYRDVMAQMKDIAYTDHLLVRLVAVEGWTARMETLWIRDDDSQTLIVLETLMSDLKQQLSGGHIPAHCGNTILAMTGVVLSLYRVAHPAATVQASALAQYLVDQYVYPVSAANEMVGSDEVQFAVLVSLAHVTPLAAVDERLVRTVIRALMDRLEQDVQQSSSHASSELSSWAVFAAGWGFCVLLAGLLDSPTRTANLTQLCREAMATLVGTIESSQASFELTLGLVMGFSRLSAAVTLGGVATESQSSSGSSEVSNLQDLTEAQLVERVMAVAHGDLDAFLADTQQALDAHALARLLGAPWLLAYSTRQHLGQDAVAAMTAKLDQVLQAMTSRRDLQTHLLHITVPYCHTLQINLDTRSPSSAEMTALTSRVHSLVNLIRITPTSAARHTAVLALAACLGVDWCRGPFAPVGGGGGGSDG</sequence>
<feature type="non-terminal residue" evidence="2">
    <location>
        <position position="1"/>
    </location>
</feature>
<gene>
    <name evidence="2" type="ORF">DFQ27_003227</name>
</gene>
<evidence type="ECO:0000256" key="1">
    <source>
        <dbReference type="SAM" id="MobiDB-lite"/>
    </source>
</evidence>
<dbReference type="Proteomes" id="UP000807716">
    <property type="component" value="Unassembled WGS sequence"/>
</dbReference>
<feature type="compositionally biased region" description="Polar residues" evidence="1">
    <location>
        <begin position="17"/>
        <end position="28"/>
    </location>
</feature>
<name>A0A9P6Q6G0_9FUNG</name>
<dbReference type="OrthoDB" id="6125419at2759"/>
<organism evidence="2 3">
    <name type="scientific">Actinomortierella ambigua</name>
    <dbReference type="NCBI Taxonomy" id="1343610"/>
    <lineage>
        <taxon>Eukaryota</taxon>
        <taxon>Fungi</taxon>
        <taxon>Fungi incertae sedis</taxon>
        <taxon>Mucoromycota</taxon>
        <taxon>Mortierellomycotina</taxon>
        <taxon>Mortierellomycetes</taxon>
        <taxon>Mortierellales</taxon>
        <taxon>Mortierellaceae</taxon>
        <taxon>Actinomortierella</taxon>
    </lineage>
</organism>
<feature type="region of interest" description="Disordered" evidence="1">
    <location>
        <begin position="1"/>
        <end position="28"/>
    </location>
</feature>
<dbReference type="EMBL" id="JAAAJB010000231">
    <property type="protein sequence ID" value="KAG0260982.1"/>
    <property type="molecule type" value="Genomic_DNA"/>
</dbReference>
<evidence type="ECO:0000313" key="2">
    <source>
        <dbReference type="EMBL" id="KAG0260982.1"/>
    </source>
</evidence>
<evidence type="ECO:0000313" key="3">
    <source>
        <dbReference type="Proteomes" id="UP000807716"/>
    </source>
</evidence>
<protein>
    <submittedName>
        <fullName evidence="2">Uncharacterized protein</fullName>
    </submittedName>
</protein>
<accession>A0A9P6Q6G0</accession>
<reference evidence="2" key="1">
    <citation type="journal article" date="2020" name="Fungal Divers.">
        <title>Resolving the Mortierellaceae phylogeny through synthesis of multi-gene phylogenetics and phylogenomics.</title>
        <authorList>
            <person name="Vandepol N."/>
            <person name="Liber J."/>
            <person name="Desiro A."/>
            <person name="Na H."/>
            <person name="Kennedy M."/>
            <person name="Barry K."/>
            <person name="Grigoriev I.V."/>
            <person name="Miller A.N."/>
            <person name="O'Donnell K."/>
            <person name="Stajich J.E."/>
            <person name="Bonito G."/>
        </authorList>
    </citation>
    <scope>NUCLEOTIDE SEQUENCE</scope>
    <source>
        <strain evidence="2">BC1065</strain>
    </source>
</reference>
<comment type="caution">
    <text evidence="2">The sequence shown here is derived from an EMBL/GenBank/DDBJ whole genome shotgun (WGS) entry which is preliminary data.</text>
</comment>